<comment type="similarity">
    <text evidence="2">Belongs to the crooked-neck family.</text>
</comment>
<dbReference type="GO" id="GO:0000974">
    <property type="term" value="C:Prp19 complex"/>
    <property type="evidence" value="ECO:0007669"/>
    <property type="project" value="TreeGrafter"/>
</dbReference>
<dbReference type="InterPro" id="IPR055433">
    <property type="entry name" value="HAT_Syf1-like_N"/>
</dbReference>
<feature type="region of interest" description="Disordered" evidence="8">
    <location>
        <begin position="786"/>
        <end position="876"/>
    </location>
</feature>
<dbReference type="EMBL" id="VCGU01000458">
    <property type="protein sequence ID" value="TRY62616.1"/>
    <property type="molecule type" value="Genomic_DNA"/>
</dbReference>
<keyword evidence="4" id="KW-0747">Spliceosome</keyword>
<dbReference type="InterPro" id="IPR056350">
    <property type="entry name" value="HAT_Syf1_central"/>
</dbReference>
<dbReference type="InterPro" id="IPR011990">
    <property type="entry name" value="TPR-like_helical_dom_sf"/>
</dbReference>
<dbReference type="PANTHER" id="PTHR11246:SF5">
    <property type="entry name" value="PRE-MRNA-SPLICING FACTOR SYF1"/>
    <property type="match status" value="1"/>
</dbReference>
<accession>A0A553NAZ5</accession>
<evidence type="ECO:0000256" key="3">
    <source>
        <dbReference type="ARBA" id="ARBA00022664"/>
    </source>
</evidence>
<comment type="caution">
    <text evidence="12">The sequence shown here is derived from an EMBL/GenBank/DDBJ whole genome shotgun (WGS) entry which is preliminary data.</text>
</comment>
<feature type="domain" description="Pre-mRNA-splicing factor Syf1/CRNKL1-like C-terminal HAT-repeats" evidence="10">
    <location>
        <begin position="395"/>
        <end position="785"/>
    </location>
</feature>
<dbReference type="PANTHER" id="PTHR11246">
    <property type="entry name" value="PRE-MRNA SPLICING FACTOR"/>
    <property type="match status" value="1"/>
</dbReference>
<proteinExistence type="inferred from homology"/>
<evidence type="ECO:0000256" key="1">
    <source>
        <dbReference type="ARBA" id="ARBA00004123"/>
    </source>
</evidence>
<evidence type="ECO:0000259" key="10">
    <source>
        <dbReference type="Pfam" id="PF23231"/>
    </source>
</evidence>
<evidence type="ECO:0000313" key="13">
    <source>
        <dbReference type="Proteomes" id="UP000318571"/>
    </source>
</evidence>
<dbReference type="STRING" id="6832.A0A553NAZ5"/>
<dbReference type="GO" id="GO:0000349">
    <property type="term" value="P:generation of catalytic spliceosome for first transesterification step"/>
    <property type="evidence" value="ECO:0007669"/>
    <property type="project" value="TreeGrafter"/>
</dbReference>
<dbReference type="AlphaFoldDB" id="A0A553NAZ5"/>
<evidence type="ECO:0000256" key="6">
    <source>
        <dbReference type="ARBA" id="ARBA00023187"/>
    </source>
</evidence>
<keyword evidence="7" id="KW-0539">Nucleus</keyword>
<dbReference type="FunFam" id="1.25.40.10:FF:000220">
    <property type="entry name" value="Pre-mRNA-splicing factor SYF1"/>
    <property type="match status" value="1"/>
</dbReference>
<name>A0A553NAZ5_TIGCA</name>
<dbReference type="InterPro" id="IPR003107">
    <property type="entry name" value="HAT"/>
</dbReference>
<evidence type="ECO:0008006" key="14">
    <source>
        <dbReference type="Google" id="ProtNLM"/>
    </source>
</evidence>
<sequence length="876" mass="101872">MTLSGDDLKAALDAPSSGIHVVFNDEDLPFEEELLRNPHSLKSWLRYIDARSEAPKKSLNLLYERALKALPGSYKLWYHYLKVRRKQVKGRCLTDPIFEEVNNAFERALVFMHKMPRIWMDYCTFLVSQQKITRTRRVLDRALRALPITQHDRIWKIYVNFIKRHPIPETSVRVFRRYLQLCPEQAEDFVDYLKEAGNLDEAAKWLAKIVNNQDFVSKHGKSNHALWYELCELISKNPLDVKSLNVDAIIRGGLRRYTDQVGHLWNSLADYYIRSGLFERARDIYEESIQTVTTVRDFTQVFDAYAQFEELALSKRMEDLEGNEQPSQDEELEIEMLMARFEDLMERRPLLLNSVLLRQNPHNVAEWQKRVTLLEGKPHEIISTYTEAVQTVDAKQAVGKLNSLWVNFAKFYETNKQIGDARIIFEKATHVSYLKVDDLANVWCEWVEMELRHDHHEECLKLLQRATAPPPRKVSYHDAAETVQVRLHKSLKVWSLYADLEESFGTFQSTKAVYDRILDLKIATPQIIINFGLFLKENNYFEEAFKCYEKGIALFRWPNVFDIWNTYLSEFLERYGGKKLERARDLFEQCLETCPEKYAKPIFLLFAKLEEEHGMARHAMAVYDRAIDAVEKSERCALFNIYLRKAAEIYGVTRTRQIYEKAIEVLEDREARDMCQRFAEMETKLGEIDRARAIYGHCSQMCDPRVAPQFWAAWKDFEVRHGNEDTVREMLRIKRSVQHIYNTQVNMMSAQMLQDGVNAPSTLDELAAVSPDSDIKDEMRLLEAKAVEKDGTNSSSVSFVRGETQSKEVEALAKQPTVNPAEIDLGDDDDEDDSDEENEEETEKAPKPARIGGVEKQAIPAQVFGSLKRNEDDEED</sequence>
<dbReference type="Pfam" id="PF23231">
    <property type="entry name" value="HAT_Syf1_CNRKL1_C"/>
    <property type="match status" value="1"/>
</dbReference>
<gene>
    <name evidence="12" type="ORF">TCAL_00412</name>
</gene>
<dbReference type="InterPro" id="IPR045075">
    <property type="entry name" value="Syf1-like"/>
</dbReference>
<keyword evidence="5" id="KW-0677">Repeat</keyword>
<evidence type="ECO:0000259" key="9">
    <source>
        <dbReference type="Pfam" id="PF23220"/>
    </source>
</evidence>
<evidence type="ECO:0000256" key="2">
    <source>
        <dbReference type="ARBA" id="ARBA00008644"/>
    </source>
</evidence>
<keyword evidence="3" id="KW-0507">mRNA processing</keyword>
<dbReference type="Gene3D" id="1.25.40.10">
    <property type="entry name" value="Tetratricopeptide repeat domain"/>
    <property type="match status" value="5"/>
</dbReference>
<reference evidence="12 13" key="1">
    <citation type="journal article" date="2018" name="Nat. Ecol. Evol.">
        <title>Genomic signatures of mitonuclear coevolution across populations of Tigriopus californicus.</title>
        <authorList>
            <person name="Barreto F.S."/>
            <person name="Watson E.T."/>
            <person name="Lima T.G."/>
            <person name="Willett C.S."/>
            <person name="Edmands S."/>
            <person name="Li W."/>
            <person name="Burton R.S."/>
        </authorList>
    </citation>
    <scope>NUCLEOTIDE SEQUENCE [LARGE SCALE GENOMIC DNA]</scope>
    <source>
        <strain evidence="12 13">San Diego</strain>
    </source>
</reference>
<dbReference type="FunFam" id="1.25.40.10:FF:000411">
    <property type="entry name" value="pre-mRNA-splicing factor SYF1"/>
    <property type="match status" value="1"/>
</dbReference>
<feature type="domain" description="Pre-mRNA-splicing factor Syf1-like N-terminal HAT-repeats" evidence="11">
    <location>
        <begin position="26"/>
        <end position="184"/>
    </location>
</feature>
<evidence type="ECO:0000256" key="4">
    <source>
        <dbReference type="ARBA" id="ARBA00022728"/>
    </source>
</evidence>
<evidence type="ECO:0000256" key="5">
    <source>
        <dbReference type="ARBA" id="ARBA00022737"/>
    </source>
</evidence>
<protein>
    <recommendedName>
        <fullName evidence="14">Suppressor of forked domain-containing protein</fullName>
    </recommendedName>
</protein>
<dbReference type="OrthoDB" id="10067343at2759"/>
<dbReference type="Pfam" id="PF23233">
    <property type="entry name" value="HAT_Syf1_CNRKL1_N"/>
    <property type="match status" value="1"/>
</dbReference>
<dbReference type="FunFam" id="1.25.40.10:FF:000023">
    <property type="entry name" value="Pre-mRNA-splicing factor SYF1"/>
    <property type="match status" value="1"/>
</dbReference>
<keyword evidence="6" id="KW-0508">mRNA splicing</keyword>
<evidence type="ECO:0000256" key="8">
    <source>
        <dbReference type="SAM" id="MobiDB-lite"/>
    </source>
</evidence>
<organism evidence="12 13">
    <name type="scientific">Tigriopus californicus</name>
    <name type="common">Marine copepod</name>
    <dbReference type="NCBI Taxonomy" id="6832"/>
    <lineage>
        <taxon>Eukaryota</taxon>
        <taxon>Metazoa</taxon>
        <taxon>Ecdysozoa</taxon>
        <taxon>Arthropoda</taxon>
        <taxon>Crustacea</taxon>
        <taxon>Multicrustacea</taxon>
        <taxon>Hexanauplia</taxon>
        <taxon>Copepoda</taxon>
        <taxon>Harpacticoida</taxon>
        <taxon>Harpacticidae</taxon>
        <taxon>Tigriopus</taxon>
    </lineage>
</organism>
<dbReference type="GO" id="GO:0071007">
    <property type="term" value="C:U2-type catalytic step 2 spliceosome"/>
    <property type="evidence" value="ECO:0007669"/>
    <property type="project" value="TreeGrafter"/>
</dbReference>
<dbReference type="Pfam" id="PF23220">
    <property type="entry name" value="HAT_Syf1_M"/>
    <property type="match status" value="1"/>
</dbReference>
<feature type="domain" description="Pre-mRNA-splicing factor SYF1 central HAT repeats" evidence="9">
    <location>
        <begin position="187"/>
        <end position="392"/>
    </location>
</feature>
<evidence type="ECO:0000259" key="11">
    <source>
        <dbReference type="Pfam" id="PF23233"/>
    </source>
</evidence>
<dbReference type="GO" id="GO:0071014">
    <property type="term" value="C:post-mRNA release spliceosomal complex"/>
    <property type="evidence" value="ECO:0007669"/>
    <property type="project" value="TreeGrafter"/>
</dbReference>
<feature type="compositionally biased region" description="Acidic residues" evidence="8">
    <location>
        <begin position="824"/>
        <end position="842"/>
    </location>
</feature>
<comment type="subcellular location">
    <subcellularLocation>
        <location evidence="1">Nucleus</location>
    </subcellularLocation>
</comment>
<evidence type="ECO:0000256" key="7">
    <source>
        <dbReference type="ARBA" id="ARBA00023242"/>
    </source>
</evidence>
<dbReference type="InterPro" id="IPR055430">
    <property type="entry name" value="HAT_Syf1_CNRKL1_C"/>
</dbReference>
<dbReference type="Proteomes" id="UP000318571">
    <property type="component" value="Chromosome 10"/>
</dbReference>
<dbReference type="SUPFAM" id="SSF48452">
    <property type="entry name" value="TPR-like"/>
    <property type="match status" value="6"/>
</dbReference>
<dbReference type="SMART" id="SM00386">
    <property type="entry name" value="HAT"/>
    <property type="match status" value="11"/>
</dbReference>
<keyword evidence="13" id="KW-1185">Reference proteome</keyword>
<dbReference type="FunFam" id="1.25.40.10:FF:001071">
    <property type="entry name" value="pre-mRNA-splicing factor SYF1-like"/>
    <property type="match status" value="1"/>
</dbReference>
<dbReference type="FunFam" id="1.25.40.10:FF:000137">
    <property type="entry name" value="Pre-mRNA-splicing factor syf1"/>
    <property type="match status" value="1"/>
</dbReference>
<dbReference type="OMA" id="IWYNYLR"/>
<evidence type="ECO:0000313" key="12">
    <source>
        <dbReference type="EMBL" id="TRY62616.1"/>
    </source>
</evidence>